<dbReference type="OrthoDB" id="200187at2759"/>
<dbReference type="NCBIfam" id="TIGR00869">
    <property type="entry name" value="sec62"/>
    <property type="match status" value="1"/>
</dbReference>
<keyword evidence="6" id="KW-0256">Endoplasmic reticulum</keyword>
<dbReference type="eggNOG" id="KOG2927">
    <property type="taxonomic scope" value="Eukaryota"/>
</dbReference>
<evidence type="ECO:0000256" key="8">
    <source>
        <dbReference type="ARBA" id="ARBA00022989"/>
    </source>
</evidence>
<accession>B6K0N0</accession>
<evidence type="ECO:0000256" key="9">
    <source>
        <dbReference type="ARBA" id="ARBA00023010"/>
    </source>
</evidence>
<evidence type="ECO:0000313" key="14">
    <source>
        <dbReference type="JaponicusDB" id="SJAG_02588"/>
    </source>
</evidence>
<evidence type="ECO:0000256" key="10">
    <source>
        <dbReference type="ARBA" id="ARBA00023136"/>
    </source>
</evidence>
<feature type="compositionally biased region" description="Basic residues" evidence="11">
    <location>
        <begin position="231"/>
        <end position="243"/>
    </location>
</feature>
<organism evidence="13 15">
    <name type="scientific">Schizosaccharomyces japonicus (strain yFS275 / FY16936)</name>
    <name type="common">Fission yeast</name>
    <dbReference type="NCBI Taxonomy" id="402676"/>
    <lineage>
        <taxon>Eukaryota</taxon>
        <taxon>Fungi</taxon>
        <taxon>Dikarya</taxon>
        <taxon>Ascomycota</taxon>
        <taxon>Taphrinomycotina</taxon>
        <taxon>Schizosaccharomycetes</taxon>
        <taxon>Schizosaccharomycetales</taxon>
        <taxon>Schizosaccharomycetaceae</taxon>
        <taxon>Schizosaccharomyces</taxon>
    </lineage>
</organism>
<dbReference type="EMBL" id="KE651166">
    <property type="protein sequence ID" value="EEB07501.1"/>
    <property type="molecule type" value="Genomic_DNA"/>
</dbReference>
<feature type="region of interest" description="Disordered" evidence="11">
    <location>
        <begin position="229"/>
        <end position="279"/>
    </location>
</feature>
<dbReference type="GO" id="GO:0005789">
    <property type="term" value="C:endoplasmic reticulum membrane"/>
    <property type="evidence" value="ECO:0007669"/>
    <property type="project" value="UniProtKB-SubCell"/>
</dbReference>
<evidence type="ECO:0000313" key="15">
    <source>
        <dbReference type="Proteomes" id="UP000001744"/>
    </source>
</evidence>
<feature type="transmembrane region" description="Helical" evidence="12">
    <location>
        <begin position="171"/>
        <end position="199"/>
    </location>
</feature>
<keyword evidence="4" id="KW-0813">Transport</keyword>
<evidence type="ECO:0000313" key="13">
    <source>
        <dbReference type="EMBL" id="EEB07501.1"/>
    </source>
</evidence>
<dbReference type="STRING" id="402676.B6K0N0"/>
<evidence type="ECO:0000256" key="7">
    <source>
        <dbReference type="ARBA" id="ARBA00022927"/>
    </source>
</evidence>
<keyword evidence="7" id="KW-0653">Protein transport</keyword>
<dbReference type="VEuPathDB" id="FungiDB:SJAG_02588"/>
<dbReference type="GO" id="GO:0031204">
    <property type="term" value="P:post-translational protein targeting to membrane, translocation"/>
    <property type="evidence" value="ECO:0000318"/>
    <property type="project" value="GO_Central"/>
</dbReference>
<dbReference type="InterPro" id="IPR011553">
    <property type="entry name" value="Sec62_asco"/>
</dbReference>
<dbReference type="Proteomes" id="UP000001744">
    <property type="component" value="Unassembled WGS sequence"/>
</dbReference>
<keyword evidence="9" id="KW-0811">Translocation</keyword>
<comment type="similarity">
    <text evidence="2">Belongs to the SEC62 family.</text>
</comment>
<name>B6K0N0_SCHJY</name>
<dbReference type="HOGENOM" id="CLU_040936_1_0_1"/>
<dbReference type="GeneID" id="7047694"/>
<dbReference type="Pfam" id="PF03839">
    <property type="entry name" value="Sec62"/>
    <property type="match status" value="1"/>
</dbReference>
<keyword evidence="5 12" id="KW-0812">Transmembrane</keyword>
<keyword evidence="8 12" id="KW-1133">Transmembrane helix</keyword>
<dbReference type="GO" id="GO:0005783">
    <property type="term" value="C:endoplasmic reticulum"/>
    <property type="evidence" value="ECO:0000318"/>
    <property type="project" value="GO_Central"/>
</dbReference>
<feature type="transmembrane region" description="Helical" evidence="12">
    <location>
        <begin position="139"/>
        <end position="159"/>
    </location>
</feature>
<keyword evidence="10 12" id="KW-0472">Membrane</keyword>
<keyword evidence="15" id="KW-1185">Reference proteome</keyword>
<sequence>MSAKPQNGPPQAPNEEAVKLRKTAIALTELIKSQKDIKIKPAVLNGKRTTYFRVKRALRYLMSDAYDKKRGKDLPVVKNREEAVNVLKLLIMNSMIVRVEKLPAKHKKQPLVELQINRNQDFQDDMHYVILYERLQKRAVFGALALVLIVLALIFYPLWPTSMRKGAYYMSMVAIGFILSFVGLVIVRFILFCISCVIVSPGIWLFPNLLADVGFVDSFKPLWCWNEKPGKKSKKHAKAKKSVKPSDTKIEASESVSTAIPTPAQPKYRGPTIEEVEEE</sequence>
<protein>
    <recommendedName>
        <fullName evidence="3">Translocation protein SEC62</fullName>
    </recommendedName>
</protein>
<gene>
    <name evidence="14" type="primary">sec62</name>
    <name evidence="13" type="ORF">SJAG_02588</name>
</gene>
<evidence type="ECO:0000256" key="11">
    <source>
        <dbReference type="SAM" id="MobiDB-lite"/>
    </source>
</evidence>
<reference evidence="13 15" key="1">
    <citation type="journal article" date="2011" name="Science">
        <title>Comparative functional genomics of the fission yeasts.</title>
        <authorList>
            <person name="Rhind N."/>
            <person name="Chen Z."/>
            <person name="Yassour M."/>
            <person name="Thompson D.A."/>
            <person name="Haas B.J."/>
            <person name="Habib N."/>
            <person name="Wapinski I."/>
            <person name="Roy S."/>
            <person name="Lin M.F."/>
            <person name="Heiman D.I."/>
            <person name="Young S.K."/>
            <person name="Furuya K."/>
            <person name="Guo Y."/>
            <person name="Pidoux A."/>
            <person name="Chen H.M."/>
            <person name="Robbertse B."/>
            <person name="Goldberg J.M."/>
            <person name="Aoki K."/>
            <person name="Bayne E.H."/>
            <person name="Berlin A.M."/>
            <person name="Desjardins C.A."/>
            <person name="Dobbs E."/>
            <person name="Dukaj L."/>
            <person name="Fan L."/>
            <person name="FitzGerald M.G."/>
            <person name="French C."/>
            <person name="Gujja S."/>
            <person name="Hansen K."/>
            <person name="Keifenheim D."/>
            <person name="Levin J.Z."/>
            <person name="Mosher R.A."/>
            <person name="Mueller C.A."/>
            <person name="Pfiffner J."/>
            <person name="Priest M."/>
            <person name="Russ C."/>
            <person name="Smialowska A."/>
            <person name="Swoboda P."/>
            <person name="Sykes S.M."/>
            <person name="Vaughn M."/>
            <person name="Vengrova S."/>
            <person name="Yoder R."/>
            <person name="Zeng Q."/>
            <person name="Allshire R."/>
            <person name="Baulcombe D."/>
            <person name="Birren B.W."/>
            <person name="Brown W."/>
            <person name="Ekwall K."/>
            <person name="Kellis M."/>
            <person name="Leatherwood J."/>
            <person name="Levin H."/>
            <person name="Margalit H."/>
            <person name="Martienssen R."/>
            <person name="Nieduszynski C.A."/>
            <person name="Spatafora J.W."/>
            <person name="Friedman N."/>
            <person name="Dalgaard J.Z."/>
            <person name="Baumann P."/>
            <person name="Niki H."/>
            <person name="Regev A."/>
            <person name="Nusbaum C."/>
        </authorList>
    </citation>
    <scope>NUCLEOTIDE SEQUENCE [LARGE SCALE GENOMIC DNA]</scope>
    <source>
        <strain evidence="15">yFS275 / FY16936</strain>
    </source>
</reference>
<evidence type="ECO:0000256" key="12">
    <source>
        <dbReference type="SAM" id="Phobius"/>
    </source>
</evidence>
<dbReference type="RefSeq" id="XP_002173794.1">
    <property type="nucleotide sequence ID" value="XM_002173758.2"/>
</dbReference>
<evidence type="ECO:0000256" key="2">
    <source>
        <dbReference type="ARBA" id="ARBA00010604"/>
    </source>
</evidence>
<dbReference type="PANTHER" id="PTHR12443">
    <property type="entry name" value="TRANSLOCATION PROTEIN SEC62"/>
    <property type="match status" value="1"/>
</dbReference>
<comment type="subcellular location">
    <subcellularLocation>
        <location evidence="1">Endoplasmic reticulum membrane</location>
        <topology evidence="1">Multi-pass membrane protein</topology>
    </subcellularLocation>
</comment>
<evidence type="ECO:0000256" key="1">
    <source>
        <dbReference type="ARBA" id="ARBA00004477"/>
    </source>
</evidence>
<dbReference type="InterPro" id="IPR004728">
    <property type="entry name" value="Sec62"/>
</dbReference>
<proteinExistence type="inferred from homology"/>
<evidence type="ECO:0000256" key="6">
    <source>
        <dbReference type="ARBA" id="ARBA00022824"/>
    </source>
</evidence>
<dbReference type="AlphaFoldDB" id="B6K0N0"/>
<evidence type="ECO:0000256" key="4">
    <source>
        <dbReference type="ARBA" id="ARBA00022448"/>
    </source>
</evidence>
<dbReference type="PANTHER" id="PTHR12443:SF9">
    <property type="entry name" value="TRANSLOCATION PROTEIN SEC62"/>
    <property type="match status" value="1"/>
</dbReference>
<dbReference type="GO" id="GO:0016020">
    <property type="term" value="C:membrane"/>
    <property type="evidence" value="ECO:0000318"/>
    <property type="project" value="GO_Central"/>
</dbReference>
<dbReference type="OMA" id="WGWQETK"/>
<evidence type="ECO:0000256" key="3">
    <source>
        <dbReference type="ARBA" id="ARBA00021257"/>
    </source>
</evidence>
<dbReference type="JaponicusDB" id="SJAG_02588">
    <property type="gene designation" value="sec62"/>
</dbReference>
<evidence type="ECO:0000256" key="5">
    <source>
        <dbReference type="ARBA" id="ARBA00022692"/>
    </source>
</evidence>